<dbReference type="Proteomes" id="UP001352852">
    <property type="component" value="Unassembled WGS sequence"/>
</dbReference>
<protein>
    <recommendedName>
        <fullName evidence="4">RAP domain-containing protein</fullName>
    </recommendedName>
</protein>
<comment type="caution">
    <text evidence="5">The sequence shown here is derived from an EMBL/GenBank/DDBJ whole genome shotgun (WGS) entry which is preliminary data.</text>
</comment>
<comment type="subcellular location">
    <subcellularLocation>
        <location evidence="1">Mitochondrion</location>
    </subcellularLocation>
</comment>
<feature type="compositionally biased region" description="Polar residues" evidence="3">
    <location>
        <begin position="79"/>
        <end position="101"/>
    </location>
</feature>
<accession>A0ABU7ENG3</accession>
<dbReference type="PANTHER" id="PTHR21228">
    <property type="entry name" value="FAST LEU-RICH DOMAIN-CONTAINING"/>
    <property type="match status" value="1"/>
</dbReference>
<proteinExistence type="predicted"/>
<evidence type="ECO:0000256" key="2">
    <source>
        <dbReference type="ARBA" id="ARBA00023128"/>
    </source>
</evidence>
<evidence type="ECO:0000313" key="6">
    <source>
        <dbReference type="Proteomes" id="UP001352852"/>
    </source>
</evidence>
<dbReference type="InterPro" id="IPR013584">
    <property type="entry name" value="RAP"/>
</dbReference>
<dbReference type="InterPro" id="IPR050870">
    <property type="entry name" value="FAST_kinase"/>
</dbReference>
<feature type="region of interest" description="Disordered" evidence="3">
    <location>
        <begin position="75"/>
        <end position="104"/>
    </location>
</feature>
<evidence type="ECO:0000313" key="5">
    <source>
        <dbReference type="EMBL" id="MED6287655.1"/>
    </source>
</evidence>
<reference evidence="5 6" key="1">
    <citation type="submission" date="2021-06" db="EMBL/GenBank/DDBJ databases">
        <authorList>
            <person name="Palmer J.M."/>
        </authorList>
    </citation>
    <scope>NUCLEOTIDE SEQUENCE [LARGE SCALE GENOMIC DNA]</scope>
    <source>
        <strain evidence="5 6">CL_MEX2019</strain>
        <tissue evidence="5">Muscle</tissue>
    </source>
</reference>
<dbReference type="SMART" id="SM00952">
    <property type="entry name" value="RAP"/>
    <property type="match status" value="1"/>
</dbReference>
<name>A0ABU7ENG3_9TELE</name>
<evidence type="ECO:0000256" key="3">
    <source>
        <dbReference type="SAM" id="MobiDB-lite"/>
    </source>
</evidence>
<organism evidence="5 6">
    <name type="scientific">Characodon lateralis</name>
    <dbReference type="NCBI Taxonomy" id="208331"/>
    <lineage>
        <taxon>Eukaryota</taxon>
        <taxon>Metazoa</taxon>
        <taxon>Chordata</taxon>
        <taxon>Craniata</taxon>
        <taxon>Vertebrata</taxon>
        <taxon>Euteleostomi</taxon>
        <taxon>Actinopterygii</taxon>
        <taxon>Neopterygii</taxon>
        <taxon>Teleostei</taxon>
        <taxon>Neoteleostei</taxon>
        <taxon>Acanthomorphata</taxon>
        <taxon>Ovalentaria</taxon>
        <taxon>Atherinomorphae</taxon>
        <taxon>Cyprinodontiformes</taxon>
        <taxon>Goodeidae</taxon>
        <taxon>Characodon</taxon>
    </lineage>
</organism>
<dbReference type="EMBL" id="JAHUTJ010059005">
    <property type="protein sequence ID" value="MED6287655.1"/>
    <property type="molecule type" value="Genomic_DNA"/>
</dbReference>
<evidence type="ECO:0000256" key="1">
    <source>
        <dbReference type="ARBA" id="ARBA00004173"/>
    </source>
</evidence>
<gene>
    <name evidence="5" type="ORF">CHARACLAT_018538</name>
</gene>
<keyword evidence="2" id="KW-0496">Mitochondrion</keyword>
<dbReference type="PANTHER" id="PTHR21228:SF1">
    <property type="entry name" value="FAST KINASE DOMAIN-CONTAINING PROTEIN 2, MITOCHONDRIAL"/>
    <property type="match status" value="1"/>
</dbReference>
<dbReference type="InterPro" id="IPR010622">
    <property type="entry name" value="FAST_Leu-rich"/>
</dbReference>
<feature type="domain" description="RAP" evidence="4">
    <location>
        <begin position="593"/>
        <end position="649"/>
    </location>
</feature>
<evidence type="ECO:0000259" key="4">
    <source>
        <dbReference type="SMART" id="SM00952"/>
    </source>
</evidence>
<dbReference type="Pfam" id="PF06743">
    <property type="entry name" value="FAST_1"/>
    <property type="match status" value="1"/>
</dbReference>
<keyword evidence="6" id="KW-1185">Reference proteome</keyword>
<sequence>MTIRLTNEIMRWSLRFCWRRFPWKRLSVPVAASIREASLSRNDLIPVWGGRLNQNCLSWTLSAARFYSDGRNHNENLKESNSLPSEHSLSTDITPDQTSSEQRQRRSPFLELLHQCGSPSDVLDLTCKYSATIRQVSNCLNQMWSSMKKMSDGQRRYELQLMFEHPQFENLLQQAMRSVQHMCNDDVAYSLLSMVNLGVPQRSRVIQTFLRACQERLNDFDEKTLSILASALEHMKDGQNLDALKEGMRLVVEVRLPGIKNVLALQTMMRLLGKDAPKELKQKLERKALSMTDQFSLPNAQYMISTMAKMGFHSKPLLKVCGGKIKENLNGIPFNRLYNVLKSCKELLYRDVDLLTSISDHVASTLDIWTNKQLVFFLSVFEDLLFCPTSLMEAYSEKVITNPEALTLKDLLCVLKVYSSLNYDLQHQRQKFLDSLSHALSSYLSKMSGLELLKAVYCLCLLNHFPSALLEQLLNISMLEQLASAKIPKSTERMFQRVDLCLRLDRPPLPQPLTVPSSALGNPILNSPSVNLRLSKGLQSVLADQANAALQEMLVVENFYIIDGVIIKPLPNPTCAMETSSISSAESSQRIAVIYAPNSSFCYGTSIPRGPLALKVRHLKILGYTPVLVTEQHLQPLSEEERTDIIRGLIFPEHASKIRPHEVEHVRS</sequence>